<feature type="transmembrane region" description="Helical" evidence="1">
    <location>
        <begin position="117"/>
        <end position="137"/>
    </location>
</feature>
<feature type="transmembrane region" description="Helical" evidence="1">
    <location>
        <begin position="75"/>
        <end position="96"/>
    </location>
</feature>
<name>A0A8K0UX10_9AGAR</name>
<evidence type="ECO:0000313" key="3">
    <source>
        <dbReference type="Proteomes" id="UP000813824"/>
    </source>
</evidence>
<dbReference type="OrthoDB" id="2355659at2759"/>
<proteinExistence type="predicted"/>
<accession>A0A8K0UX10</accession>
<organism evidence="2 3">
    <name type="scientific">Cristinia sonorae</name>
    <dbReference type="NCBI Taxonomy" id="1940300"/>
    <lineage>
        <taxon>Eukaryota</taxon>
        <taxon>Fungi</taxon>
        <taxon>Dikarya</taxon>
        <taxon>Basidiomycota</taxon>
        <taxon>Agaricomycotina</taxon>
        <taxon>Agaricomycetes</taxon>
        <taxon>Agaricomycetidae</taxon>
        <taxon>Agaricales</taxon>
        <taxon>Pleurotineae</taxon>
        <taxon>Stephanosporaceae</taxon>
        <taxon>Cristinia</taxon>
    </lineage>
</organism>
<feature type="transmembrane region" description="Helical" evidence="1">
    <location>
        <begin position="26"/>
        <end position="47"/>
    </location>
</feature>
<gene>
    <name evidence="2" type="ORF">BXZ70DRAFT_407434</name>
</gene>
<keyword evidence="1" id="KW-0812">Transmembrane</keyword>
<comment type="caution">
    <text evidence="2">The sequence shown here is derived from an EMBL/GenBank/DDBJ whole genome shotgun (WGS) entry which is preliminary data.</text>
</comment>
<evidence type="ECO:0000256" key="1">
    <source>
        <dbReference type="SAM" id="Phobius"/>
    </source>
</evidence>
<feature type="transmembrane region" description="Helical" evidence="1">
    <location>
        <begin position="173"/>
        <end position="195"/>
    </location>
</feature>
<dbReference type="EMBL" id="JAEVFJ010000003">
    <property type="protein sequence ID" value="KAH8105980.1"/>
    <property type="molecule type" value="Genomic_DNA"/>
</dbReference>
<sequence>MSRHPSRFVLSSTHPSRTSLNFIQRAFALSVSFAGAIFNGVLAIRLLTLWRSLRWETESEWESSAIAWRVDPVKLIWGLLSVYFAAAATAYTVGFVGIARNRPLLVRFFRDYSIADFVFITMSTMTVTYAAFTTAYLRTGICEELSRQSELLRDVVDTGMSIENCEFWFEKGIVALLGMMLVLIAMRLHFVVTLSRCYSQVRRERYGKFHSRSSSARSDSLQRIYLLPNPVSPSTSSGVSHSRAKSLEEVVVYAPVPLGGLSEEEARGLNATEAWILHPHSHSHSHYHHHRQHSLRQQRPQECHDDDEKYHLLIDTSV</sequence>
<dbReference type="AlphaFoldDB" id="A0A8K0UX10"/>
<protein>
    <submittedName>
        <fullName evidence="2">Uncharacterized protein</fullName>
    </submittedName>
</protein>
<evidence type="ECO:0000313" key="2">
    <source>
        <dbReference type="EMBL" id="KAH8105980.1"/>
    </source>
</evidence>
<keyword evidence="1" id="KW-1133">Transmembrane helix</keyword>
<reference evidence="2" key="1">
    <citation type="journal article" date="2021" name="New Phytol.">
        <title>Evolutionary innovations through gain and loss of genes in the ectomycorrhizal Boletales.</title>
        <authorList>
            <person name="Wu G."/>
            <person name="Miyauchi S."/>
            <person name="Morin E."/>
            <person name="Kuo A."/>
            <person name="Drula E."/>
            <person name="Varga T."/>
            <person name="Kohler A."/>
            <person name="Feng B."/>
            <person name="Cao Y."/>
            <person name="Lipzen A."/>
            <person name="Daum C."/>
            <person name="Hundley H."/>
            <person name="Pangilinan J."/>
            <person name="Johnson J."/>
            <person name="Barry K."/>
            <person name="LaButti K."/>
            <person name="Ng V."/>
            <person name="Ahrendt S."/>
            <person name="Min B."/>
            <person name="Choi I.G."/>
            <person name="Park H."/>
            <person name="Plett J.M."/>
            <person name="Magnuson J."/>
            <person name="Spatafora J.W."/>
            <person name="Nagy L.G."/>
            <person name="Henrissat B."/>
            <person name="Grigoriev I.V."/>
            <person name="Yang Z.L."/>
            <person name="Xu J."/>
            <person name="Martin F.M."/>
        </authorList>
    </citation>
    <scope>NUCLEOTIDE SEQUENCE</scope>
    <source>
        <strain evidence="2">KKN 215</strain>
    </source>
</reference>
<dbReference type="Proteomes" id="UP000813824">
    <property type="component" value="Unassembled WGS sequence"/>
</dbReference>
<keyword evidence="1" id="KW-0472">Membrane</keyword>
<keyword evidence="3" id="KW-1185">Reference proteome</keyword>